<name>A0A7G1I1M1_MYCKA</name>
<proteinExistence type="predicted"/>
<feature type="compositionally biased region" description="Gly residues" evidence="1">
    <location>
        <begin position="122"/>
        <end position="147"/>
    </location>
</feature>
<dbReference type="SUPFAM" id="SSF140459">
    <property type="entry name" value="PE/PPE dimer-like"/>
    <property type="match status" value="1"/>
</dbReference>
<dbReference type="EMBL" id="AP023343">
    <property type="protein sequence ID" value="BCI84950.1"/>
    <property type="molecule type" value="Genomic_DNA"/>
</dbReference>
<dbReference type="Proteomes" id="UP000516380">
    <property type="component" value="Chromosome"/>
</dbReference>
<dbReference type="Pfam" id="PF00934">
    <property type="entry name" value="PE"/>
    <property type="match status" value="1"/>
</dbReference>
<evidence type="ECO:0000259" key="2">
    <source>
        <dbReference type="Pfam" id="PF00934"/>
    </source>
</evidence>
<evidence type="ECO:0000256" key="1">
    <source>
        <dbReference type="SAM" id="MobiDB-lite"/>
    </source>
</evidence>
<dbReference type="Gene3D" id="1.10.287.850">
    <property type="entry name" value="HP0062-like domain"/>
    <property type="match status" value="1"/>
</dbReference>
<protein>
    <recommendedName>
        <fullName evidence="2">PE domain-containing protein</fullName>
    </recommendedName>
</protein>
<accession>A0A7G1I1M1</accession>
<evidence type="ECO:0000313" key="3">
    <source>
        <dbReference type="EMBL" id="BCI84950.1"/>
    </source>
</evidence>
<evidence type="ECO:0000313" key="4">
    <source>
        <dbReference type="Proteomes" id="UP000516380"/>
    </source>
</evidence>
<dbReference type="InterPro" id="IPR038332">
    <property type="entry name" value="PPE_sf"/>
</dbReference>
<sequence>MSFVIAAPDVVAAAAGDLSRVGSALAQANAAAAGPTLSVLAPAVDEVSTALAALFGDHAATYQAFSAEAAAFHDQFVRTLQASASAYAITDVTSAGQQLLNAINAPTLALLGRPLIGNGADGAPGTGQNGGDGGLLIGNGGNGGSGGTVSVNSRTRGLPGGNGGPPG</sequence>
<reference evidence="3 4" key="1">
    <citation type="submission" date="2020-07" db="EMBL/GenBank/DDBJ databases">
        <title>Mycobacterium kansasii (former subtype) with zoonotic potential isolated from diseased indoor pet cat, Japan.</title>
        <authorList>
            <person name="Fukano H."/>
            <person name="Terazono T."/>
            <person name="Hoshino Y."/>
        </authorList>
    </citation>
    <scope>NUCLEOTIDE SEQUENCE [LARGE SCALE GENOMIC DNA]</scope>
    <source>
        <strain evidence="3 4">Kuro-I</strain>
    </source>
</reference>
<organism evidence="3 4">
    <name type="scientific">Mycobacterium kansasii</name>
    <dbReference type="NCBI Taxonomy" id="1768"/>
    <lineage>
        <taxon>Bacteria</taxon>
        <taxon>Bacillati</taxon>
        <taxon>Actinomycetota</taxon>
        <taxon>Actinomycetes</taxon>
        <taxon>Mycobacteriales</taxon>
        <taxon>Mycobacteriaceae</taxon>
        <taxon>Mycobacterium</taxon>
    </lineage>
</organism>
<keyword evidence="4" id="KW-1185">Reference proteome</keyword>
<gene>
    <name evidence="3" type="ORF">NIIDMKKI_01560</name>
</gene>
<feature type="region of interest" description="Disordered" evidence="1">
    <location>
        <begin position="122"/>
        <end position="167"/>
    </location>
</feature>
<dbReference type="AlphaFoldDB" id="A0A7G1I1M1"/>
<feature type="compositionally biased region" description="Gly residues" evidence="1">
    <location>
        <begin position="158"/>
        <end position="167"/>
    </location>
</feature>
<feature type="domain" description="PE" evidence="2">
    <location>
        <begin position="4"/>
        <end position="93"/>
    </location>
</feature>
<dbReference type="InterPro" id="IPR000084">
    <property type="entry name" value="PE-PGRS_N"/>
</dbReference>